<dbReference type="Pfam" id="PF05762">
    <property type="entry name" value="VWA_CoxE"/>
    <property type="match status" value="1"/>
</dbReference>
<dbReference type="SMART" id="SM00327">
    <property type="entry name" value="VWA"/>
    <property type="match status" value="1"/>
</dbReference>
<dbReference type="KEGG" id="ima:PO878_18670"/>
<proteinExistence type="predicted"/>
<evidence type="ECO:0000259" key="1">
    <source>
        <dbReference type="SMART" id="SM00327"/>
    </source>
</evidence>
<evidence type="ECO:0000313" key="3">
    <source>
        <dbReference type="Proteomes" id="UP001216390"/>
    </source>
</evidence>
<sequence>MAALAHALRRHDVAVAVRSAVACAEAVAALGAATRADLYWAGRATLVHRPEDIAAYDAAFAAVVDEAVTWSAPSRPSPTALLVDAAADGDDDAVPDQAHDDPAAVLRQSAHEALRHADLGTCSVEERAELHRAIARLRVGVATRRSRRRRPARGGDELDLGATVTAALATGGEPLVLHRRAPSVRPRRLVLLVDVSGSMEPYARALLRFAHAAVASRGAGRVEAFTLGTRLTRITRALTTRDPDLALERAAGEVADWSGGTRLGDALALFVDRWGARGLARGAVVVVLSDGWDRGDPEAVAEAMARLHRVAHHVVWVNPLKAAPGYEPLARGMAAALPHVDTFVTGHSLASLEDLAALLATLGTADRPARRSAA</sequence>
<dbReference type="PANTHER" id="PTHR39338:SF6">
    <property type="entry name" value="BLL5662 PROTEIN"/>
    <property type="match status" value="1"/>
</dbReference>
<dbReference type="InterPro" id="IPR008912">
    <property type="entry name" value="Uncharacterised_CoxE"/>
</dbReference>
<dbReference type="PANTHER" id="PTHR39338">
    <property type="entry name" value="BLL5662 PROTEIN-RELATED"/>
    <property type="match status" value="1"/>
</dbReference>
<feature type="domain" description="VWFA" evidence="1">
    <location>
        <begin position="186"/>
        <end position="364"/>
    </location>
</feature>
<name>A0AAE9Y544_9ACTN</name>
<reference evidence="2" key="1">
    <citation type="submission" date="2023-01" db="EMBL/GenBank/DDBJ databases">
        <title>The diversity of Class Acidimicrobiia in South China Sea sediment environments and the proposal of Iamia marina sp. nov., a novel species of the genus Iamia.</title>
        <authorList>
            <person name="He Y."/>
            <person name="Tian X."/>
        </authorList>
    </citation>
    <scope>NUCLEOTIDE SEQUENCE</scope>
    <source>
        <strain evidence="2">DSM 19957</strain>
    </source>
</reference>
<dbReference type="InterPro" id="IPR011195">
    <property type="entry name" value="UCP010256"/>
</dbReference>
<dbReference type="PIRSF" id="PIRSF010256">
    <property type="entry name" value="CoxE_vWa"/>
    <property type="match status" value="1"/>
</dbReference>
<accession>A0AAE9Y544</accession>
<dbReference type="RefSeq" id="WP_272736048.1">
    <property type="nucleotide sequence ID" value="NZ_CP116942.1"/>
</dbReference>
<dbReference type="Proteomes" id="UP001216390">
    <property type="component" value="Chromosome"/>
</dbReference>
<evidence type="ECO:0000313" key="2">
    <source>
        <dbReference type="EMBL" id="WCO66525.1"/>
    </source>
</evidence>
<organism evidence="2 3">
    <name type="scientific">Iamia majanohamensis</name>
    <dbReference type="NCBI Taxonomy" id="467976"/>
    <lineage>
        <taxon>Bacteria</taxon>
        <taxon>Bacillati</taxon>
        <taxon>Actinomycetota</taxon>
        <taxon>Acidimicrobiia</taxon>
        <taxon>Acidimicrobiales</taxon>
        <taxon>Iamiaceae</taxon>
        <taxon>Iamia</taxon>
    </lineage>
</organism>
<dbReference type="CDD" id="cd00198">
    <property type="entry name" value="vWFA"/>
    <property type="match status" value="1"/>
</dbReference>
<dbReference type="InterPro" id="IPR002035">
    <property type="entry name" value="VWF_A"/>
</dbReference>
<dbReference type="SUPFAM" id="SSF53300">
    <property type="entry name" value="vWA-like"/>
    <property type="match status" value="1"/>
</dbReference>
<gene>
    <name evidence="2" type="ORF">PO878_18670</name>
</gene>
<dbReference type="InterPro" id="IPR036465">
    <property type="entry name" value="vWFA_dom_sf"/>
</dbReference>
<dbReference type="Gene3D" id="3.40.50.410">
    <property type="entry name" value="von Willebrand factor, type A domain"/>
    <property type="match status" value="1"/>
</dbReference>
<dbReference type="EMBL" id="CP116942">
    <property type="protein sequence ID" value="WCO66525.1"/>
    <property type="molecule type" value="Genomic_DNA"/>
</dbReference>
<protein>
    <submittedName>
        <fullName evidence="2">VWA domain-containing protein</fullName>
    </submittedName>
</protein>
<keyword evidence="3" id="KW-1185">Reference proteome</keyword>
<dbReference type="AlphaFoldDB" id="A0AAE9Y544"/>